<dbReference type="PANTHER" id="PTHR22872:SF2">
    <property type="entry name" value="INHIBITOR OF BRUTON TYROSINE KINASE"/>
    <property type="match status" value="1"/>
</dbReference>
<feature type="compositionally biased region" description="Polar residues" evidence="4">
    <location>
        <begin position="944"/>
        <end position="954"/>
    </location>
</feature>
<organism evidence="6 7">
    <name type="scientific">Phyllotreta striolata</name>
    <name type="common">Striped flea beetle</name>
    <name type="synonym">Crioceris striolata</name>
    <dbReference type="NCBI Taxonomy" id="444603"/>
    <lineage>
        <taxon>Eukaryota</taxon>
        <taxon>Metazoa</taxon>
        <taxon>Ecdysozoa</taxon>
        <taxon>Arthropoda</taxon>
        <taxon>Hexapoda</taxon>
        <taxon>Insecta</taxon>
        <taxon>Pterygota</taxon>
        <taxon>Neoptera</taxon>
        <taxon>Endopterygota</taxon>
        <taxon>Coleoptera</taxon>
        <taxon>Polyphaga</taxon>
        <taxon>Cucujiformia</taxon>
        <taxon>Chrysomeloidea</taxon>
        <taxon>Chrysomelidae</taxon>
        <taxon>Galerucinae</taxon>
        <taxon>Alticini</taxon>
        <taxon>Phyllotreta</taxon>
    </lineage>
</organism>
<dbReference type="InterPro" id="IPR051625">
    <property type="entry name" value="Signaling_Regulatory_Domain"/>
</dbReference>
<dbReference type="OrthoDB" id="1893551at2759"/>
<protein>
    <recommendedName>
        <fullName evidence="5">BTB domain-containing protein</fullName>
    </recommendedName>
</protein>
<keyword evidence="7" id="KW-1185">Reference proteome</keyword>
<dbReference type="Pfam" id="PF00651">
    <property type="entry name" value="BTB"/>
    <property type="match status" value="2"/>
</dbReference>
<evidence type="ECO:0000256" key="4">
    <source>
        <dbReference type="SAM" id="MobiDB-lite"/>
    </source>
</evidence>
<dbReference type="PROSITE" id="PS50088">
    <property type="entry name" value="ANK_REPEAT"/>
    <property type="match status" value="2"/>
</dbReference>
<proteinExistence type="predicted"/>
<dbReference type="SUPFAM" id="SSF48403">
    <property type="entry name" value="Ankyrin repeat"/>
    <property type="match status" value="1"/>
</dbReference>
<dbReference type="Pfam" id="PF12796">
    <property type="entry name" value="Ank_2"/>
    <property type="match status" value="1"/>
</dbReference>
<feature type="domain" description="BTB" evidence="5">
    <location>
        <begin position="730"/>
        <end position="796"/>
    </location>
</feature>
<dbReference type="SMART" id="SM00225">
    <property type="entry name" value="BTB"/>
    <property type="match status" value="2"/>
</dbReference>
<keyword evidence="1" id="KW-0677">Repeat</keyword>
<dbReference type="InterPro" id="IPR011333">
    <property type="entry name" value="SKP1/BTB/POZ_sf"/>
</dbReference>
<feature type="domain" description="BTB" evidence="5">
    <location>
        <begin position="573"/>
        <end position="634"/>
    </location>
</feature>
<dbReference type="AlphaFoldDB" id="A0A9N9XPY2"/>
<dbReference type="InterPro" id="IPR000408">
    <property type="entry name" value="Reg_chr_condens"/>
</dbReference>
<evidence type="ECO:0000313" key="7">
    <source>
        <dbReference type="Proteomes" id="UP001153712"/>
    </source>
</evidence>
<feature type="repeat" description="ANK" evidence="2">
    <location>
        <begin position="55"/>
        <end position="88"/>
    </location>
</feature>
<dbReference type="Gene3D" id="1.25.40.20">
    <property type="entry name" value="Ankyrin repeat-containing domain"/>
    <property type="match status" value="1"/>
</dbReference>
<feature type="compositionally biased region" description="Basic and acidic residues" evidence="4">
    <location>
        <begin position="972"/>
        <end position="1011"/>
    </location>
</feature>
<evidence type="ECO:0000256" key="2">
    <source>
        <dbReference type="PROSITE-ProRule" id="PRU00023"/>
    </source>
</evidence>
<feature type="repeat" description="RCC1" evidence="3">
    <location>
        <begin position="197"/>
        <end position="253"/>
    </location>
</feature>
<dbReference type="Gene3D" id="2.130.10.30">
    <property type="entry name" value="Regulator of chromosome condensation 1/beta-lactamase-inhibitor protein II"/>
    <property type="match status" value="1"/>
</dbReference>
<accession>A0A9N9XPY2</accession>
<sequence length="1186" mass="134088">MSSNQIERDCTIYCKSTVHGDIITDSITKRSVSDADLCSFLNYTCHRCESVFDSTGRTALHVAASCGRLDLVRWLVSNRHADINIKDKESSYTALHRSIFYGKLDVAVELIRLGANVNDTDSDYLTPLEHAMKDGLNPRGIFGELYCWGSNNNNLLGPQQAKQSPDLLDAFHKEYPNELVEQIYISQFHSLIVTQTGRALSCGHGQGGRLGLGDELSVFLPQPIAFNPQSKGETVTCIQASISRDHSIFLCTDANIYTCGLNQYRVLGHVPAPEQCATPKAIRAITKEIQGVCASEYHSVAWGPNAIYTWGLNAGQLGVKHNDVQTPFIVGPKNISVDMFITNGSDSVLNDVASSTGAIAVCTSDGDIYVLHEYMCKKIASRQLNVVQISVIGGTLDVSLLDKKTIKEVNTELKIAALTNTGNVSLWQGSDQKLCRCIYSINRAIVMKQISINLNELLLVSDNGEAFKGFARPRKIKSSAVGKKQNQDKEQKTKKKSPFHAFLDKNDCIVVNLQKIPKIHRALSIASDSKGKDYCIIQAPPYNSYHFPHIEPSQMRRNFETLLREADEHDAIHDVVFKADGKIFPAHKFIVAKSSPYLEKLMEKQQTIVIEDVKWEIFQQILLYIYTGRCDLTDCGELKNESLRNLFNTPDNKEQMDVIEYGEKRDKTKTKQKNPVRALHELAKRFECVALQKILGDLTMDKHVIYNKSKNPAKTSTYLTFDRMESSRFYDVTVKCRDNKRLNAHKCVLAARMEYFNTMFMRWNGENTTEVSLPFSKTTVEALLEYLYTDSLSRLDSSEINHLFNVLILADQLFVTRLKEQCERLLSDILTLRNVVQILSFANVYSAVKLKYCCLKFIVDNVPALLEWKALNDLDEDLLKELSEYYFEENHRIQCRVITPYSTAVSDDTIENLALTHPVCMTEDTPVKPIVQKKRHRVHRSSDKNVSISDNDGSFDNIIQFPDEPSTPETAIARERKIDSTDRLKSIQPGRESDVPDRLKSIQPGRESDVPDRLKSILAASEAIRNEPDGDDFKSLSASFEFPELGRSSFPSHNRFSPHKSESRMKIVKMSQKQRKRQSSESKAVDTVLMPASPKNPWKIIPETAGPVQSPEFKHININDIISDERKQKENLVKLTTRSLIYTQIEDRAIVELHKFYNTENVEEELIEIERVNNIGATAVPTWIPK</sequence>
<dbReference type="PROSITE" id="PS50097">
    <property type="entry name" value="BTB"/>
    <property type="match status" value="2"/>
</dbReference>
<dbReference type="Gene3D" id="3.30.710.10">
    <property type="entry name" value="Potassium Channel Kv1.1, Chain A"/>
    <property type="match status" value="2"/>
</dbReference>
<dbReference type="SMART" id="SM00248">
    <property type="entry name" value="ANK"/>
    <property type="match status" value="2"/>
</dbReference>
<evidence type="ECO:0000313" key="6">
    <source>
        <dbReference type="EMBL" id="CAG9862774.1"/>
    </source>
</evidence>
<name>A0A9N9XPY2_PHYSR</name>
<keyword evidence="2" id="KW-0040">ANK repeat</keyword>
<feature type="region of interest" description="Disordered" evidence="4">
    <location>
        <begin position="933"/>
        <end position="1011"/>
    </location>
</feature>
<dbReference type="SUPFAM" id="SSF54695">
    <property type="entry name" value="POZ domain"/>
    <property type="match status" value="2"/>
</dbReference>
<dbReference type="SUPFAM" id="SSF50985">
    <property type="entry name" value="RCC1/BLIP-II"/>
    <property type="match status" value="1"/>
</dbReference>
<dbReference type="PROSITE" id="PS50012">
    <property type="entry name" value="RCC1_3"/>
    <property type="match status" value="3"/>
</dbReference>
<evidence type="ECO:0000256" key="3">
    <source>
        <dbReference type="PROSITE-ProRule" id="PRU00235"/>
    </source>
</evidence>
<gene>
    <name evidence="6" type="ORF">PHYEVI_LOCUS9080</name>
</gene>
<dbReference type="PANTHER" id="PTHR22872">
    <property type="entry name" value="BTK-BINDING PROTEIN-RELATED"/>
    <property type="match status" value="1"/>
</dbReference>
<dbReference type="Pfam" id="PF00415">
    <property type="entry name" value="RCC1"/>
    <property type="match status" value="2"/>
</dbReference>
<dbReference type="InterPro" id="IPR000210">
    <property type="entry name" value="BTB/POZ_dom"/>
</dbReference>
<reference evidence="6" key="1">
    <citation type="submission" date="2022-01" db="EMBL/GenBank/DDBJ databases">
        <authorList>
            <person name="King R."/>
        </authorList>
    </citation>
    <scope>NUCLEOTIDE SEQUENCE</scope>
</reference>
<dbReference type="InterPro" id="IPR002110">
    <property type="entry name" value="Ankyrin_rpt"/>
</dbReference>
<evidence type="ECO:0000259" key="5">
    <source>
        <dbReference type="PROSITE" id="PS50097"/>
    </source>
</evidence>
<dbReference type="InterPro" id="IPR009091">
    <property type="entry name" value="RCC1/BLIP-II"/>
</dbReference>
<dbReference type="Proteomes" id="UP001153712">
    <property type="component" value="Chromosome 6"/>
</dbReference>
<evidence type="ECO:0000256" key="1">
    <source>
        <dbReference type="ARBA" id="ARBA00022737"/>
    </source>
</evidence>
<feature type="repeat" description="RCC1" evidence="3">
    <location>
        <begin position="254"/>
        <end position="305"/>
    </location>
</feature>
<dbReference type="CDD" id="cd18500">
    <property type="entry name" value="BACK_IBtk"/>
    <property type="match status" value="1"/>
</dbReference>
<dbReference type="InterPro" id="IPR036770">
    <property type="entry name" value="Ankyrin_rpt-contain_sf"/>
</dbReference>
<dbReference type="PROSITE" id="PS50297">
    <property type="entry name" value="ANK_REP_REGION"/>
    <property type="match status" value="2"/>
</dbReference>
<dbReference type="EMBL" id="OU900099">
    <property type="protein sequence ID" value="CAG9862774.1"/>
    <property type="molecule type" value="Genomic_DNA"/>
</dbReference>
<feature type="repeat" description="RCC1" evidence="3">
    <location>
        <begin position="143"/>
        <end position="196"/>
    </location>
</feature>
<feature type="repeat" description="ANK" evidence="2">
    <location>
        <begin position="90"/>
        <end position="122"/>
    </location>
</feature>